<feature type="transmembrane region" description="Helical" evidence="11">
    <location>
        <begin position="171"/>
        <end position="192"/>
    </location>
</feature>
<feature type="compositionally biased region" description="Low complexity" evidence="10">
    <location>
        <begin position="405"/>
        <end position="425"/>
    </location>
</feature>
<evidence type="ECO:0000313" key="13">
    <source>
        <dbReference type="Proteomes" id="UP000050792"/>
    </source>
</evidence>
<evidence type="ECO:0000256" key="10">
    <source>
        <dbReference type="SAM" id="MobiDB-lite"/>
    </source>
</evidence>
<feature type="region of interest" description="Disordered" evidence="10">
    <location>
        <begin position="405"/>
        <end position="427"/>
    </location>
</feature>
<evidence type="ECO:0000256" key="6">
    <source>
        <dbReference type="ARBA" id="ARBA00023136"/>
    </source>
</evidence>
<evidence type="ECO:0000256" key="8">
    <source>
        <dbReference type="ARBA" id="ARBA00023170"/>
    </source>
</evidence>
<protein>
    <recommendedName>
        <fullName evidence="12">G-protein coupled receptors family 1 profile domain-containing protein</fullName>
    </recommendedName>
</protein>
<evidence type="ECO:0000256" key="5">
    <source>
        <dbReference type="ARBA" id="ARBA00023040"/>
    </source>
</evidence>
<keyword evidence="6 11" id="KW-0472">Membrane</keyword>
<evidence type="ECO:0000256" key="3">
    <source>
        <dbReference type="ARBA" id="ARBA00022692"/>
    </source>
</evidence>
<reference evidence="13" key="1">
    <citation type="submission" date="2022-06" db="EMBL/GenBank/DDBJ databases">
        <authorList>
            <person name="Berger JAMES D."/>
            <person name="Berger JAMES D."/>
        </authorList>
    </citation>
    <scope>NUCLEOTIDE SEQUENCE [LARGE SCALE GENOMIC DNA]</scope>
</reference>
<feature type="transmembrane region" description="Helical" evidence="11">
    <location>
        <begin position="46"/>
        <end position="71"/>
    </location>
</feature>
<evidence type="ECO:0000256" key="11">
    <source>
        <dbReference type="SAM" id="Phobius"/>
    </source>
</evidence>
<dbReference type="Gene3D" id="1.20.1070.10">
    <property type="entry name" value="Rhodopsin 7-helix transmembrane proteins"/>
    <property type="match status" value="2"/>
</dbReference>
<name>A0AA85F3M4_9TREM</name>
<keyword evidence="7" id="KW-1015">Disulfide bond</keyword>
<proteinExistence type="predicted"/>
<feature type="transmembrane region" description="Helical" evidence="11">
    <location>
        <begin position="642"/>
        <end position="666"/>
    </location>
</feature>
<dbReference type="PANTHER" id="PTHR24248:SF125">
    <property type="entry name" value="DOPAMINE D2-LIKE RECEPTOR"/>
    <property type="match status" value="1"/>
</dbReference>
<reference evidence="14" key="2">
    <citation type="submission" date="2023-11" db="UniProtKB">
        <authorList>
            <consortium name="WormBaseParasite"/>
        </authorList>
    </citation>
    <scope>IDENTIFICATION</scope>
</reference>
<accession>A0AA85F3M4</accession>
<dbReference type="WBParaSite" id="SRDH1_33770.1">
    <property type="protein sequence ID" value="SRDH1_33770.1"/>
    <property type="gene ID" value="SRDH1_33770"/>
</dbReference>
<dbReference type="InterPro" id="IPR000276">
    <property type="entry name" value="GPCR_Rhodpsn"/>
</dbReference>
<keyword evidence="13" id="KW-1185">Reference proteome</keyword>
<dbReference type="InterPro" id="IPR017452">
    <property type="entry name" value="GPCR_Rhodpsn_7TM"/>
</dbReference>
<dbReference type="Pfam" id="PF00001">
    <property type="entry name" value="7tm_1"/>
    <property type="match status" value="1"/>
</dbReference>
<dbReference type="GO" id="GO:0004930">
    <property type="term" value="F:G protein-coupled receptor activity"/>
    <property type="evidence" value="ECO:0007669"/>
    <property type="project" value="UniProtKB-KW"/>
</dbReference>
<feature type="transmembrane region" description="Helical" evidence="11">
    <location>
        <begin position="686"/>
        <end position="702"/>
    </location>
</feature>
<evidence type="ECO:0000256" key="9">
    <source>
        <dbReference type="ARBA" id="ARBA00023224"/>
    </source>
</evidence>
<dbReference type="PANTHER" id="PTHR24248">
    <property type="entry name" value="ADRENERGIC RECEPTOR-RELATED G-PROTEIN COUPLED RECEPTOR"/>
    <property type="match status" value="1"/>
</dbReference>
<evidence type="ECO:0000256" key="4">
    <source>
        <dbReference type="ARBA" id="ARBA00022989"/>
    </source>
</evidence>
<dbReference type="GO" id="GO:0001591">
    <property type="term" value="F:dopamine neurotransmitter receptor activity, coupled via Gi/Go"/>
    <property type="evidence" value="ECO:0007669"/>
    <property type="project" value="TreeGrafter"/>
</dbReference>
<keyword evidence="5" id="KW-0297">G-protein coupled receptor</keyword>
<feature type="transmembrane region" description="Helical" evidence="11">
    <location>
        <begin position="212"/>
        <end position="235"/>
    </location>
</feature>
<sequence>MIFIEKETYTNYSSINDGYVMNPIFIINNQKLSDYVTANNLESTSWTLWLGITVVLLTMIITWILHISIMISVCRNMFMKHITYYYIISIGFVVMLHSLLNFPVNIISDLIGENEHLQHFCCISIASETIVCHAILLHLLGSSLDTHFRLTKPKWFSNTTNMSSRKYLLAIRLKIAAPWIVSILQTGAQIILSDSFPPAYLEEGRLCTSPDVNFLILRTLVAFLLPLLTSIIILFMTAHRVQTLQCQQKENKTNVKSLNIQQKKLNDTISSQVKKQTNCCHITSCINKYCKSRKHKVKLIPLSFSNHHCYCDHKQKCNSLGRSKDFQPEYKTFHRHENNKFIENRHSWIETNLNAVKDILDSNLSTDENIHNRSCIRKYSKSLSHKHLHSPVLLHMTPVSSLTTTSTTTSQYQHGSSSSDAGISSQTTEDTDEIIVHNWFSPRINNHYSVSNHSPNSINSAVSNNDDNDYSREVLDNNHQIEKVNYSSFQKIIKHFCPQHGQVIIPECFYNPLSSVTEEVEPGQYNNQRTYEFTLQNNEVIPQSGQKKNNSLDIKNVRLPPSTNVTYTSSFTSHIIFNKLSDIEKNDDLLSETCKQNNTLSQSRSNDQKQQQQQLESLNQRNSSSWSNETCERFPEQKAIKLNMILCAITIAMWSPFITASLSHLLLSNSSYFHLLSIGTLIHFKWLAYMSSVVYPVGFLLVDSQLCRATFSQIYCRKF</sequence>
<organism evidence="13 14">
    <name type="scientific">Schistosoma rodhaini</name>
    <dbReference type="NCBI Taxonomy" id="6188"/>
    <lineage>
        <taxon>Eukaryota</taxon>
        <taxon>Metazoa</taxon>
        <taxon>Spiralia</taxon>
        <taxon>Lophotrochozoa</taxon>
        <taxon>Platyhelminthes</taxon>
        <taxon>Trematoda</taxon>
        <taxon>Digenea</taxon>
        <taxon>Strigeidida</taxon>
        <taxon>Schistosomatoidea</taxon>
        <taxon>Schistosomatidae</taxon>
        <taxon>Schistosoma</taxon>
    </lineage>
</organism>
<keyword evidence="8" id="KW-0675">Receptor</keyword>
<dbReference type="PROSITE" id="PS50262">
    <property type="entry name" value="G_PROTEIN_RECEP_F1_2"/>
    <property type="match status" value="1"/>
</dbReference>
<comment type="subcellular location">
    <subcellularLocation>
        <location evidence="1">Cell membrane</location>
        <topology evidence="1">Multi-pass membrane protein</topology>
    </subcellularLocation>
</comment>
<keyword evidence="9" id="KW-0807">Transducer</keyword>
<dbReference type="AlphaFoldDB" id="A0AA85F3M4"/>
<feature type="transmembrane region" description="Helical" evidence="11">
    <location>
        <begin position="83"/>
        <end position="104"/>
    </location>
</feature>
<keyword evidence="3 11" id="KW-0812">Transmembrane</keyword>
<evidence type="ECO:0000259" key="12">
    <source>
        <dbReference type="PROSITE" id="PS50262"/>
    </source>
</evidence>
<dbReference type="GO" id="GO:0005886">
    <property type="term" value="C:plasma membrane"/>
    <property type="evidence" value="ECO:0007669"/>
    <property type="project" value="UniProtKB-SubCell"/>
</dbReference>
<dbReference type="SUPFAM" id="SSF81321">
    <property type="entry name" value="Family A G protein-coupled receptor-like"/>
    <property type="match status" value="1"/>
</dbReference>
<dbReference type="Proteomes" id="UP000050792">
    <property type="component" value="Unassembled WGS sequence"/>
</dbReference>
<evidence type="ECO:0000256" key="7">
    <source>
        <dbReference type="ARBA" id="ARBA00023157"/>
    </source>
</evidence>
<evidence type="ECO:0000256" key="2">
    <source>
        <dbReference type="ARBA" id="ARBA00022475"/>
    </source>
</evidence>
<feature type="region of interest" description="Disordered" evidence="10">
    <location>
        <begin position="598"/>
        <end position="627"/>
    </location>
</feature>
<evidence type="ECO:0000313" key="14">
    <source>
        <dbReference type="WBParaSite" id="SRDH1_33770.1"/>
    </source>
</evidence>
<feature type="compositionally biased region" description="Low complexity" evidence="10">
    <location>
        <begin position="601"/>
        <end position="625"/>
    </location>
</feature>
<evidence type="ECO:0000256" key="1">
    <source>
        <dbReference type="ARBA" id="ARBA00004651"/>
    </source>
</evidence>
<keyword evidence="4 11" id="KW-1133">Transmembrane helix</keyword>
<dbReference type="GO" id="GO:0045202">
    <property type="term" value="C:synapse"/>
    <property type="evidence" value="ECO:0007669"/>
    <property type="project" value="GOC"/>
</dbReference>
<keyword evidence="2" id="KW-1003">Cell membrane</keyword>
<feature type="domain" description="G-protein coupled receptors family 1 profile" evidence="12">
    <location>
        <begin position="65"/>
        <end position="236"/>
    </location>
</feature>